<keyword evidence="7" id="KW-0653">Protein transport</keyword>
<comment type="subcellular location">
    <subcellularLocation>
        <location evidence="2">Cytoplasm</location>
    </subcellularLocation>
    <subcellularLocation>
        <location evidence="1">Endosome membrane</location>
        <topology evidence="1">Peripheral membrane protein</topology>
    </subcellularLocation>
</comment>
<evidence type="ECO:0000313" key="13">
    <source>
        <dbReference type="Proteomes" id="UP000029665"/>
    </source>
</evidence>
<dbReference type="PANTHER" id="PTHR46009:SF1">
    <property type="entry name" value="VACUOLAR PROTEIN SORTING-ASSOCIATED PROTEIN VTA1 HOMOLOG"/>
    <property type="match status" value="1"/>
</dbReference>
<evidence type="ECO:0000256" key="8">
    <source>
        <dbReference type="ARBA" id="ARBA00023136"/>
    </source>
</evidence>
<evidence type="ECO:0000256" key="1">
    <source>
        <dbReference type="ARBA" id="ARBA00004481"/>
    </source>
</evidence>
<accession>A0A060SGF9</accession>
<dbReference type="Proteomes" id="UP000029665">
    <property type="component" value="Unassembled WGS sequence"/>
</dbReference>
<proteinExistence type="inferred from homology"/>
<feature type="domain" description="Vta1 C-terminal" evidence="11">
    <location>
        <begin position="427"/>
        <end position="464"/>
    </location>
</feature>
<feature type="compositionally biased region" description="Pro residues" evidence="9">
    <location>
        <begin position="203"/>
        <end position="221"/>
    </location>
</feature>
<dbReference type="InterPro" id="IPR041212">
    <property type="entry name" value="Vta1_C"/>
</dbReference>
<dbReference type="HOGENOM" id="CLU_030378_0_0_1"/>
<sequence length="465" mass="49006">MVLSLPPIPQELKAVSPYLQRAHELSLKEPVIAYWCAYYAAQQGIALKVKDSNARHFLFELLGLLENMKSELGSNDAVHDESASAAYVENFALRVFAAADSEDRKGAATRNTARKFLAAANFLEVLRVFESDKAGIDLPSIEEKIKYAKWKAADISKALREGRQPTPGSPGSPAAQSPAFPDANLPDPNAVPPTTPPSASSHLPPPPSPPAITRSTPPPPQLTNLTPPEPSVHLSPRLHLPDGLAPSQPPQSPGAWSTVATPGTPGFRRDDESTSTTSPPRSANQTAFVSDELEGKTESEIDAETTSPTSAAAKSVHFSPSVVGGLPTPGAAPPSGGPPGQDPFSVRVVVNSPPTSPYGTLPQLPPSAQTSPSAGPPPLPHTTSPPRHHPQAPPPPHSPPPSAPAPYVPDQDPSTATVTTRPPELTPQAVARVQKHCRYAISALDYEDAEQAIKELRTALRMLGG</sequence>
<dbReference type="Gene3D" id="1.20.5.420">
    <property type="entry name" value="Immunoglobulin FC, subunit C"/>
    <property type="match status" value="1"/>
</dbReference>
<feature type="compositionally biased region" description="Pro residues" evidence="9">
    <location>
        <begin position="330"/>
        <end position="341"/>
    </location>
</feature>
<dbReference type="Pfam" id="PF18097">
    <property type="entry name" value="Vta1_C"/>
    <property type="match status" value="1"/>
</dbReference>
<dbReference type="GO" id="GO:0015031">
    <property type="term" value="P:protein transport"/>
    <property type="evidence" value="ECO:0007669"/>
    <property type="project" value="UniProtKB-KW"/>
</dbReference>
<keyword evidence="6" id="KW-0967">Endosome</keyword>
<keyword evidence="5" id="KW-0963">Cytoplasm</keyword>
<dbReference type="AlphaFoldDB" id="A0A060SGF9"/>
<dbReference type="GO" id="GO:0005771">
    <property type="term" value="C:multivesicular body"/>
    <property type="evidence" value="ECO:0007669"/>
    <property type="project" value="TreeGrafter"/>
</dbReference>
<evidence type="ECO:0000256" key="4">
    <source>
        <dbReference type="ARBA" id="ARBA00022448"/>
    </source>
</evidence>
<comment type="similarity">
    <text evidence="3">Belongs to the VTA1 family.</text>
</comment>
<dbReference type="Pfam" id="PF04652">
    <property type="entry name" value="Vta1"/>
    <property type="match status" value="1"/>
</dbReference>
<dbReference type="OrthoDB" id="391137at2759"/>
<feature type="domain" description="Vta1/callose synthase N-terminal" evidence="10">
    <location>
        <begin position="15"/>
        <end position="161"/>
    </location>
</feature>
<dbReference type="OMA" id="AYWCEYH"/>
<evidence type="ECO:0000313" key="12">
    <source>
        <dbReference type="EMBL" id="CDO73480.1"/>
    </source>
</evidence>
<keyword evidence="8" id="KW-0472">Membrane</keyword>
<feature type="compositionally biased region" description="Low complexity" evidence="9">
    <location>
        <begin position="164"/>
        <end position="181"/>
    </location>
</feature>
<feature type="compositionally biased region" description="Polar residues" evidence="9">
    <location>
        <begin position="274"/>
        <end position="288"/>
    </location>
</feature>
<evidence type="ECO:0000256" key="5">
    <source>
        <dbReference type="ARBA" id="ARBA00022490"/>
    </source>
</evidence>
<dbReference type="EMBL" id="CCBP010000121">
    <property type="protein sequence ID" value="CDO73480.1"/>
    <property type="molecule type" value="Genomic_DNA"/>
</dbReference>
<dbReference type="InterPro" id="IPR039431">
    <property type="entry name" value="Vta1/CALS_N"/>
</dbReference>
<evidence type="ECO:0000256" key="2">
    <source>
        <dbReference type="ARBA" id="ARBA00004496"/>
    </source>
</evidence>
<comment type="caution">
    <text evidence="12">The sequence shown here is derived from an EMBL/GenBank/DDBJ whole genome shotgun (WGS) entry which is preliminary data.</text>
</comment>
<evidence type="ECO:0000259" key="11">
    <source>
        <dbReference type="Pfam" id="PF18097"/>
    </source>
</evidence>
<dbReference type="STRING" id="5643.A0A060SGF9"/>
<feature type="region of interest" description="Disordered" evidence="9">
    <location>
        <begin position="161"/>
        <end position="427"/>
    </location>
</feature>
<keyword evidence="4" id="KW-0813">Transport</keyword>
<dbReference type="GO" id="GO:0032511">
    <property type="term" value="P:late endosome to vacuole transport via multivesicular body sorting pathway"/>
    <property type="evidence" value="ECO:0007669"/>
    <property type="project" value="InterPro"/>
</dbReference>
<gene>
    <name evidence="12" type="ORF">BN946_scf185013.g115</name>
</gene>
<dbReference type="GO" id="GO:0010008">
    <property type="term" value="C:endosome membrane"/>
    <property type="evidence" value="ECO:0007669"/>
    <property type="project" value="UniProtKB-SubCell"/>
</dbReference>
<evidence type="ECO:0000256" key="6">
    <source>
        <dbReference type="ARBA" id="ARBA00022753"/>
    </source>
</evidence>
<dbReference type="Gene3D" id="1.25.40.270">
    <property type="entry name" value="Vacuolar protein sorting-associated protein vta1"/>
    <property type="match status" value="1"/>
</dbReference>
<evidence type="ECO:0000256" key="3">
    <source>
        <dbReference type="ARBA" id="ARBA00007895"/>
    </source>
</evidence>
<name>A0A060SGF9_PYCCI</name>
<dbReference type="InterPro" id="IPR044538">
    <property type="entry name" value="Vta1-like"/>
</dbReference>
<evidence type="ECO:0008006" key="14">
    <source>
        <dbReference type="Google" id="ProtNLM"/>
    </source>
</evidence>
<dbReference type="PANTHER" id="PTHR46009">
    <property type="entry name" value="VACUOLAR PROTEIN SORTING-ASSOCIATED PROTEIN VTA1 HOMOLOG"/>
    <property type="match status" value="1"/>
</dbReference>
<evidence type="ECO:0000259" key="10">
    <source>
        <dbReference type="Pfam" id="PF04652"/>
    </source>
</evidence>
<reference evidence="12" key="1">
    <citation type="submission" date="2014-01" db="EMBL/GenBank/DDBJ databases">
        <title>The genome of the white-rot fungus Pycnoporus cinnabarinus: a basidiomycete model with a versatile arsenal for lignocellulosic biomass breakdown.</title>
        <authorList>
            <person name="Levasseur A."/>
            <person name="Lomascolo A."/>
            <person name="Ruiz-Duenas F.J."/>
            <person name="Uzan E."/>
            <person name="Piumi F."/>
            <person name="Kues U."/>
            <person name="Ram A.F.J."/>
            <person name="Murat C."/>
            <person name="Haon M."/>
            <person name="Benoit I."/>
            <person name="Arfi Y."/>
            <person name="Chevret D."/>
            <person name="Drula E."/>
            <person name="Kwon M.J."/>
            <person name="Gouret P."/>
            <person name="Lesage-Meessen L."/>
            <person name="Lombard V."/>
            <person name="Mariette J."/>
            <person name="Noirot C."/>
            <person name="Park J."/>
            <person name="Patyshakuliyeva A."/>
            <person name="Wieneger R.A.B."/>
            <person name="Wosten H.A.B."/>
            <person name="Martin F."/>
            <person name="Coutinho P.M."/>
            <person name="de Vries R."/>
            <person name="Martinez A.T."/>
            <person name="Klopp C."/>
            <person name="Pontarotti P."/>
            <person name="Henrissat B."/>
            <person name="Record E."/>
        </authorList>
    </citation>
    <scope>NUCLEOTIDE SEQUENCE [LARGE SCALE GENOMIC DNA]</scope>
    <source>
        <strain evidence="12">BRFM137</strain>
    </source>
</reference>
<protein>
    <recommendedName>
        <fullName evidence="14">Vta1/callose synthase N-terminal domain-containing protein</fullName>
    </recommendedName>
</protein>
<keyword evidence="13" id="KW-1185">Reference proteome</keyword>
<evidence type="ECO:0000256" key="9">
    <source>
        <dbReference type="SAM" id="MobiDB-lite"/>
    </source>
</evidence>
<organism evidence="12 13">
    <name type="scientific">Pycnoporus cinnabarinus</name>
    <name type="common">Cinnabar-red polypore</name>
    <name type="synonym">Trametes cinnabarina</name>
    <dbReference type="NCBI Taxonomy" id="5643"/>
    <lineage>
        <taxon>Eukaryota</taxon>
        <taxon>Fungi</taxon>
        <taxon>Dikarya</taxon>
        <taxon>Basidiomycota</taxon>
        <taxon>Agaricomycotina</taxon>
        <taxon>Agaricomycetes</taxon>
        <taxon>Polyporales</taxon>
        <taxon>Polyporaceae</taxon>
        <taxon>Trametes</taxon>
    </lineage>
</organism>
<dbReference type="InterPro" id="IPR023175">
    <property type="entry name" value="Vta1/CALS_N_sf"/>
</dbReference>
<feature type="compositionally biased region" description="Pro residues" evidence="9">
    <location>
        <begin position="391"/>
        <end position="407"/>
    </location>
</feature>
<evidence type="ECO:0000256" key="7">
    <source>
        <dbReference type="ARBA" id="ARBA00022927"/>
    </source>
</evidence>